<dbReference type="GO" id="GO:0003676">
    <property type="term" value="F:nucleic acid binding"/>
    <property type="evidence" value="ECO:0007669"/>
    <property type="project" value="InterPro"/>
</dbReference>
<gene>
    <name evidence="2" type="ORF">OSTLU_26028</name>
</gene>
<protein>
    <submittedName>
        <fullName evidence="2">Uncharacterized protein</fullName>
    </submittedName>
</protein>
<dbReference type="eggNOG" id="ENOG502S29B">
    <property type="taxonomic scope" value="Eukaryota"/>
</dbReference>
<feature type="compositionally biased region" description="Basic and acidic residues" evidence="1">
    <location>
        <begin position="1"/>
        <end position="10"/>
    </location>
</feature>
<feature type="region of interest" description="Disordered" evidence="1">
    <location>
        <begin position="1"/>
        <end position="57"/>
    </location>
</feature>
<dbReference type="EMBL" id="CP000590">
    <property type="protein sequence ID" value="ABO98374.1"/>
    <property type="molecule type" value="Genomic_DNA"/>
</dbReference>
<name>A4S3E5_OSTLU</name>
<dbReference type="Gramene" id="ABO98374">
    <property type="protein sequence ID" value="ABO98374"/>
    <property type="gene ID" value="OSTLU_26028"/>
</dbReference>
<dbReference type="OMA" id="EADHCET"/>
<feature type="region of interest" description="Disordered" evidence="1">
    <location>
        <begin position="287"/>
        <end position="314"/>
    </location>
</feature>
<dbReference type="HOGENOM" id="CLU_053764_0_0_1"/>
<proteinExistence type="predicted"/>
<dbReference type="KEGG" id="olu:OSTLU_26028"/>
<dbReference type="OrthoDB" id="203687at2759"/>
<dbReference type="GO" id="GO:0008168">
    <property type="term" value="F:methyltransferase activity"/>
    <property type="evidence" value="ECO:0007669"/>
    <property type="project" value="InterPro"/>
</dbReference>
<sequence length="333" mass="37693">MPARDEDARVKSHNRGGASSTSREGGATREGDGAREGEKRSAEPKRRAKSTKRAKRERVLAHLSVKSSGVVTPATKAALAFADADEADHCETPFRAYRDVEPFLFNLAKAMKKEKKTLRIYDPYYCEGSMVAHLNALGFENVYNRNEDFYEKVATKSTPEFDVLVTNPPYSGDHFKRILSYCRDSNKPWLLLLPNFVCRKSYYAPSIGDAAKPLFLIPDDAKPYRYWAPGRQGHEIRAKGTTPFETFWYIEFAGVLDAQQQRAWWLKKYAAHSSCSVPALDEALPQQQRLQKRPNPKVRAMLKGAQKSTTTTTGVYFDPAKAKARKKKRARDF</sequence>
<dbReference type="GeneID" id="5004141"/>
<reference evidence="2 3" key="1">
    <citation type="journal article" date="2007" name="Proc. Natl. Acad. Sci. U.S.A.">
        <title>The tiny eukaryote Ostreococcus provides genomic insights into the paradox of plankton speciation.</title>
        <authorList>
            <person name="Palenik B."/>
            <person name="Grimwood J."/>
            <person name="Aerts A."/>
            <person name="Rouze P."/>
            <person name="Salamov A."/>
            <person name="Putnam N."/>
            <person name="Dupont C."/>
            <person name="Jorgensen R."/>
            <person name="Derelle E."/>
            <person name="Rombauts S."/>
            <person name="Zhou K."/>
            <person name="Otillar R."/>
            <person name="Merchant S.S."/>
            <person name="Podell S."/>
            <person name="Gaasterland T."/>
            <person name="Napoli C."/>
            <person name="Gendler K."/>
            <person name="Manuell A."/>
            <person name="Tai V."/>
            <person name="Vallon O."/>
            <person name="Piganeau G."/>
            <person name="Jancek S."/>
            <person name="Heijde M."/>
            <person name="Jabbari K."/>
            <person name="Bowler C."/>
            <person name="Lohr M."/>
            <person name="Robbens S."/>
            <person name="Werner G."/>
            <person name="Dubchak I."/>
            <person name="Pazour G.J."/>
            <person name="Ren Q."/>
            <person name="Paulsen I."/>
            <person name="Delwiche C."/>
            <person name="Schmutz J."/>
            <person name="Rokhsar D."/>
            <person name="Van de Peer Y."/>
            <person name="Moreau H."/>
            <person name="Grigoriev I.V."/>
        </authorList>
    </citation>
    <scope>NUCLEOTIDE SEQUENCE [LARGE SCALE GENOMIC DNA]</scope>
    <source>
        <strain evidence="2 3">CCE9901</strain>
    </source>
</reference>
<feature type="compositionally biased region" description="Basic residues" evidence="1">
    <location>
        <begin position="46"/>
        <end position="56"/>
    </location>
</feature>
<organism evidence="2 3">
    <name type="scientific">Ostreococcus lucimarinus (strain CCE9901)</name>
    <dbReference type="NCBI Taxonomy" id="436017"/>
    <lineage>
        <taxon>Eukaryota</taxon>
        <taxon>Viridiplantae</taxon>
        <taxon>Chlorophyta</taxon>
        <taxon>Mamiellophyceae</taxon>
        <taxon>Mamiellales</taxon>
        <taxon>Bathycoccaceae</taxon>
        <taxon>Ostreococcus</taxon>
    </lineage>
</organism>
<accession>A4S3E5</accession>
<evidence type="ECO:0000256" key="1">
    <source>
        <dbReference type="SAM" id="MobiDB-lite"/>
    </source>
</evidence>
<keyword evidence="3" id="KW-1185">Reference proteome</keyword>
<dbReference type="PANTHER" id="PTHR39444:SF3">
    <property type="entry name" value="SITE-SPECIFIC DNA-METHYLTRANSFERASE (ADENINE-SPECIFIC)"/>
    <property type="match status" value="1"/>
</dbReference>
<dbReference type="AlphaFoldDB" id="A4S3E5"/>
<dbReference type="PROSITE" id="PS00092">
    <property type="entry name" value="N6_MTASE"/>
    <property type="match status" value="1"/>
</dbReference>
<dbReference type="Proteomes" id="UP000001568">
    <property type="component" value="Chromosome 10"/>
</dbReference>
<dbReference type="RefSeq" id="XP_001420081.1">
    <property type="nucleotide sequence ID" value="XM_001420044.1"/>
</dbReference>
<feature type="compositionally biased region" description="Basic and acidic residues" evidence="1">
    <location>
        <begin position="26"/>
        <end position="45"/>
    </location>
</feature>
<evidence type="ECO:0000313" key="2">
    <source>
        <dbReference type="EMBL" id="ABO98374.1"/>
    </source>
</evidence>
<dbReference type="GO" id="GO:0032259">
    <property type="term" value="P:methylation"/>
    <property type="evidence" value="ECO:0007669"/>
    <property type="project" value="InterPro"/>
</dbReference>
<dbReference type="InterPro" id="IPR002052">
    <property type="entry name" value="DNA_methylase_N6_adenine_CS"/>
</dbReference>
<dbReference type="PANTHER" id="PTHR39444">
    <property type="entry name" value="SITE-SPECIFIC DNA-METHYLTRANSFERASE (ADENINE-SPECIFIC)"/>
    <property type="match status" value="1"/>
</dbReference>
<evidence type="ECO:0000313" key="3">
    <source>
        <dbReference type="Proteomes" id="UP000001568"/>
    </source>
</evidence>